<comment type="caution">
    <text evidence="1">The sequence shown here is derived from an EMBL/GenBank/DDBJ whole genome shotgun (WGS) entry which is preliminary data.</text>
</comment>
<name>A0ABV4WH56_9CYAN</name>
<evidence type="ECO:0000313" key="2">
    <source>
        <dbReference type="Proteomes" id="UP001576780"/>
    </source>
</evidence>
<dbReference type="RefSeq" id="WP_413276845.1">
    <property type="nucleotide sequence ID" value="NZ_JBHFNT010000067.1"/>
</dbReference>
<organism evidence="1 2">
    <name type="scientific">Floridaenema evergladense BLCC-F167</name>
    <dbReference type="NCBI Taxonomy" id="3153639"/>
    <lineage>
        <taxon>Bacteria</taxon>
        <taxon>Bacillati</taxon>
        <taxon>Cyanobacteriota</taxon>
        <taxon>Cyanophyceae</taxon>
        <taxon>Oscillatoriophycideae</taxon>
        <taxon>Aerosakkonematales</taxon>
        <taxon>Aerosakkonemataceae</taxon>
        <taxon>Floridanema</taxon>
        <taxon>Floridanema evergladense</taxon>
    </lineage>
</organism>
<reference evidence="1 2" key="1">
    <citation type="submission" date="2024-09" db="EMBL/GenBank/DDBJ databases">
        <title>Floridaenema gen nov. (Aerosakkonemataceae, Aerosakkonematales ord. nov., Cyanobacteria) from benthic tropical and subtropical fresh waters, with the description of four new species.</title>
        <authorList>
            <person name="Moretto J.A."/>
            <person name="Berthold D.E."/>
            <person name="Lefler F.W."/>
            <person name="Huang I.-S."/>
            <person name="Laughinghouse H. IV."/>
        </authorList>
    </citation>
    <scope>NUCLEOTIDE SEQUENCE [LARGE SCALE GENOMIC DNA]</scope>
    <source>
        <strain evidence="1 2">BLCC-F167</strain>
    </source>
</reference>
<accession>A0ABV4WH56</accession>
<dbReference type="EMBL" id="JBHFNT010000067">
    <property type="protein sequence ID" value="MFB2834411.1"/>
    <property type="molecule type" value="Genomic_DNA"/>
</dbReference>
<proteinExistence type="predicted"/>
<protein>
    <submittedName>
        <fullName evidence="1">Uncharacterized protein</fullName>
    </submittedName>
</protein>
<dbReference type="Proteomes" id="UP001576780">
    <property type="component" value="Unassembled WGS sequence"/>
</dbReference>
<evidence type="ECO:0000313" key="1">
    <source>
        <dbReference type="EMBL" id="MFB2834411.1"/>
    </source>
</evidence>
<keyword evidence="2" id="KW-1185">Reference proteome</keyword>
<gene>
    <name evidence="1" type="ORF">ACE1CA_07735</name>
</gene>
<sequence>MQIYVQSCGVYPNHDYTWVRDDNKQIKPSLLYSIDRLRQKNAPSIIISRTGGELILLVFGLRTSQRYDFQGREIFNSLVWIAQVAEEAFVRKLAACALRREQDFLKIIDRSIVDDDNDELGFKVLWTQIKELSFARKAEEKLPDSTRKIGKNTQEMRKKLAEELDQCKLPEQEGAIVVVTGIVESETLKKAGVWRSLSRLVEHEAWEEFTKQKEDFIGKPLEILRLIYTYLVYCFERIC</sequence>